<reference evidence="2" key="1">
    <citation type="journal article" date="2017" name="Genome Biol.">
        <title>Comparative genomics reveals high biological diversity and specific adaptations in the industrially and medically important fungal genus Aspergillus.</title>
        <authorList>
            <person name="de Vries R.P."/>
            <person name="Riley R."/>
            <person name="Wiebenga A."/>
            <person name="Aguilar-Osorio G."/>
            <person name="Amillis S."/>
            <person name="Uchima C.A."/>
            <person name="Anderluh G."/>
            <person name="Asadollahi M."/>
            <person name="Askin M."/>
            <person name="Barry K."/>
            <person name="Battaglia E."/>
            <person name="Bayram O."/>
            <person name="Benocci T."/>
            <person name="Braus-Stromeyer S.A."/>
            <person name="Caldana C."/>
            <person name="Canovas D."/>
            <person name="Cerqueira G.C."/>
            <person name="Chen F."/>
            <person name="Chen W."/>
            <person name="Choi C."/>
            <person name="Clum A."/>
            <person name="Dos Santos R.A."/>
            <person name="Damasio A.R."/>
            <person name="Diallinas G."/>
            <person name="Emri T."/>
            <person name="Fekete E."/>
            <person name="Flipphi M."/>
            <person name="Freyberg S."/>
            <person name="Gallo A."/>
            <person name="Gournas C."/>
            <person name="Habgood R."/>
            <person name="Hainaut M."/>
            <person name="Harispe M.L."/>
            <person name="Henrissat B."/>
            <person name="Hilden K.S."/>
            <person name="Hope R."/>
            <person name="Hossain A."/>
            <person name="Karabika E."/>
            <person name="Karaffa L."/>
            <person name="Karanyi Z."/>
            <person name="Krasevec N."/>
            <person name="Kuo A."/>
            <person name="Kusch H."/>
            <person name="LaButti K."/>
            <person name="Lagendijk E.L."/>
            <person name="Lapidus A."/>
            <person name="Levasseur A."/>
            <person name="Lindquist E."/>
            <person name="Lipzen A."/>
            <person name="Logrieco A.F."/>
            <person name="MacCabe A."/>
            <person name="Maekelae M.R."/>
            <person name="Malavazi I."/>
            <person name="Melin P."/>
            <person name="Meyer V."/>
            <person name="Mielnichuk N."/>
            <person name="Miskei M."/>
            <person name="Molnar A.P."/>
            <person name="Mule G."/>
            <person name="Ngan C.Y."/>
            <person name="Orejas M."/>
            <person name="Orosz E."/>
            <person name="Ouedraogo J.P."/>
            <person name="Overkamp K.M."/>
            <person name="Park H.-S."/>
            <person name="Perrone G."/>
            <person name="Piumi F."/>
            <person name="Punt P.J."/>
            <person name="Ram A.F."/>
            <person name="Ramon A."/>
            <person name="Rauscher S."/>
            <person name="Record E."/>
            <person name="Riano-Pachon D.M."/>
            <person name="Robert V."/>
            <person name="Roehrig J."/>
            <person name="Ruller R."/>
            <person name="Salamov A."/>
            <person name="Salih N.S."/>
            <person name="Samson R.A."/>
            <person name="Sandor E."/>
            <person name="Sanguinetti M."/>
            <person name="Schuetze T."/>
            <person name="Sepcic K."/>
            <person name="Shelest E."/>
            <person name="Sherlock G."/>
            <person name="Sophianopoulou V."/>
            <person name="Squina F.M."/>
            <person name="Sun H."/>
            <person name="Susca A."/>
            <person name="Todd R.B."/>
            <person name="Tsang A."/>
            <person name="Unkles S.E."/>
            <person name="van de Wiele N."/>
            <person name="van Rossen-Uffink D."/>
            <person name="Oliveira J.V."/>
            <person name="Vesth T.C."/>
            <person name="Visser J."/>
            <person name="Yu J.-H."/>
            <person name="Zhou M."/>
            <person name="Andersen M.R."/>
            <person name="Archer D.B."/>
            <person name="Baker S.E."/>
            <person name="Benoit I."/>
            <person name="Brakhage A.A."/>
            <person name="Braus G.H."/>
            <person name="Fischer R."/>
            <person name="Frisvad J.C."/>
            <person name="Goldman G.H."/>
            <person name="Houbraken J."/>
            <person name="Oakley B."/>
            <person name="Pocsi I."/>
            <person name="Scazzocchio C."/>
            <person name="Seiboth B."/>
            <person name="vanKuyk P.A."/>
            <person name="Wortman J."/>
            <person name="Dyer P.S."/>
            <person name="Grigoriev I.V."/>
        </authorList>
    </citation>
    <scope>NUCLEOTIDE SEQUENCE [LARGE SCALE GENOMIC DNA]</scope>
    <source>
        <strain evidence="2">CBS 506.65</strain>
    </source>
</reference>
<accession>A0A1L9SK08</accession>
<proteinExistence type="predicted"/>
<evidence type="ECO:0000313" key="1">
    <source>
        <dbReference type="EMBL" id="OJJ47550.1"/>
    </source>
</evidence>
<dbReference type="InterPro" id="IPR024222">
    <property type="entry name" value="Ten1_fungal"/>
</dbReference>
<sequence>MNGPLPSQRVFLSQLSSLPADTKVRFLGCVSAYHVSTGHLILQHNFSRKNGDPTIVSVDINLLLETMKADDLRIGAWLNVLGYVRVKDRDHLNSSPIATTRAIYIEAIMVFSAEAVRIGEYERILCDAQDVDHVFRR</sequence>
<dbReference type="EMBL" id="KV878340">
    <property type="protein sequence ID" value="OJJ47550.1"/>
    <property type="molecule type" value="Genomic_DNA"/>
</dbReference>
<dbReference type="GO" id="GO:0016233">
    <property type="term" value="P:telomere capping"/>
    <property type="evidence" value="ECO:0007669"/>
    <property type="project" value="InterPro"/>
</dbReference>
<protein>
    <recommendedName>
        <fullName evidence="3">CST complex subunit Ten1</fullName>
    </recommendedName>
</protein>
<dbReference type="Gene3D" id="2.40.50.140">
    <property type="entry name" value="Nucleic acid-binding proteins"/>
    <property type="match status" value="1"/>
</dbReference>
<organism evidence="1 2">
    <name type="scientific">Penicilliopsis zonata CBS 506.65</name>
    <dbReference type="NCBI Taxonomy" id="1073090"/>
    <lineage>
        <taxon>Eukaryota</taxon>
        <taxon>Fungi</taxon>
        <taxon>Dikarya</taxon>
        <taxon>Ascomycota</taxon>
        <taxon>Pezizomycotina</taxon>
        <taxon>Eurotiomycetes</taxon>
        <taxon>Eurotiomycetidae</taxon>
        <taxon>Eurotiales</taxon>
        <taxon>Aspergillaceae</taxon>
        <taxon>Penicilliopsis</taxon>
    </lineage>
</organism>
<evidence type="ECO:0000313" key="2">
    <source>
        <dbReference type="Proteomes" id="UP000184188"/>
    </source>
</evidence>
<gene>
    <name evidence="1" type="ORF">ASPZODRAFT_131073</name>
</gene>
<dbReference type="Proteomes" id="UP000184188">
    <property type="component" value="Unassembled WGS sequence"/>
</dbReference>
<dbReference type="GeneID" id="34609125"/>
<name>A0A1L9SK08_9EURO</name>
<dbReference type="GO" id="GO:1990879">
    <property type="term" value="C:CST complex"/>
    <property type="evidence" value="ECO:0007669"/>
    <property type="project" value="InterPro"/>
</dbReference>
<dbReference type="InterPro" id="IPR012340">
    <property type="entry name" value="NA-bd_OB-fold"/>
</dbReference>
<dbReference type="VEuPathDB" id="FungiDB:ASPZODRAFT_131073"/>
<dbReference type="AlphaFoldDB" id="A0A1L9SK08"/>
<dbReference type="OrthoDB" id="5275361at2759"/>
<dbReference type="RefSeq" id="XP_022582060.1">
    <property type="nucleotide sequence ID" value="XM_022722660.1"/>
</dbReference>
<evidence type="ECO:0008006" key="3">
    <source>
        <dbReference type="Google" id="ProtNLM"/>
    </source>
</evidence>
<dbReference type="Pfam" id="PF12658">
    <property type="entry name" value="Ten1"/>
    <property type="match status" value="1"/>
</dbReference>
<keyword evidence="2" id="KW-1185">Reference proteome</keyword>
<dbReference type="GO" id="GO:0043047">
    <property type="term" value="F:single-stranded telomeric DNA binding"/>
    <property type="evidence" value="ECO:0007669"/>
    <property type="project" value="InterPro"/>
</dbReference>